<dbReference type="Pfam" id="PF08238">
    <property type="entry name" value="Sel1"/>
    <property type="match status" value="5"/>
</dbReference>
<dbReference type="InterPro" id="IPR011990">
    <property type="entry name" value="TPR-like_helical_dom_sf"/>
</dbReference>
<keyword evidence="3" id="KW-1185">Reference proteome</keyword>
<dbReference type="RefSeq" id="WP_343193886.1">
    <property type="nucleotide sequence ID" value="NZ_JBCIVJ010000007.1"/>
</dbReference>
<dbReference type="SUPFAM" id="SSF81901">
    <property type="entry name" value="HCP-like"/>
    <property type="match status" value="1"/>
</dbReference>
<dbReference type="PANTHER" id="PTHR43628:SF1">
    <property type="entry name" value="CHITIN SYNTHASE REGULATORY FACTOR 2-RELATED"/>
    <property type="match status" value="1"/>
</dbReference>
<accession>A0ABU9V4N7</accession>
<keyword evidence="1" id="KW-0812">Transmembrane</keyword>
<dbReference type="PANTHER" id="PTHR43628">
    <property type="entry name" value="ACTIVATOR OF C KINASE PROTEIN 1-RELATED"/>
    <property type="match status" value="1"/>
</dbReference>
<dbReference type="Gene3D" id="1.25.40.10">
    <property type="entry name" value="Tetratricopeptide repeat domain"/>
    <property type="match status" value="1"/>
</dbReference>
<reference evidence="2 3" key="1">
    <citation type="submission" date="2024-02" db="EMBL/GenBank/DDBJ databases">
        <title>Whole genome of MDR Enterobacteriaceae from southern Thailand.</title>
        <authorList>
            <person name="Surachat K."/>
        </authorList>
    </citation>
    <scope>NUCLEOTIDE SEQUENCE [LARGE SCALE GENOMIC DNA]</scope>
    <source>
        <strain evidence="2 3">PSU_29</strain>
    </source>
</reference>
<comment type="caution">
    <text evidence="2">The sequence shown here is derived from an EMBL/GenBank/DDBJ whole genome shotgun (WGS) entry which is preliminary data.</text>
</comment>
<evidence type="ECO:0000313" key="2">
    <source>
        <dbReference type="EMBL" id="MEN0579615.1"/>
    </source>
</evidence>
<organism evidence="2 3">
    <name type="scientific">Phytobacter palmae</name>
    <dbReference type="NCBI Taxonomy" id="1855371"/>
    <lineage>
        <taxon>Bacteria</taxon>
        <taxon>Pseudomonadati</taxon>
        <taxon>Pseudomonadota</taxon>
        <taxon>Gammaproteobacteria</taxon>
        <taxon>Enterobacterales</taxon>
        <taxon>Enterobacteriaceae</taxon>
        <taxon>Phytobacter</taxon>
    </lineage>
</organism>
<sequence length="312" mass="34722">MEELKSNSASDRGFNPVYASACSGDIDAQIKLGKMYRDGDGIEKDGNKAVEWLTKAANQGSTIAKFILGYMYKDGDSVPLNYSKAIEWFTLASEEGDLDSLVWLGLLHERGHGFPKDPSRAVEYYSIAAAKGDSYGQNNLGNSYRYGKGVPKDEKKAIEWLSKSAAQGNEIALMSLGEMCIEQGDYEKGKEYLRRAGEEGNERALEKLSKIEAVQEKHRIEDSVKKITCPFCGKQSVWKSKFCHGCTARITYEPIREYEWIGIGLGIIFAVVGIANDPNNIGRILFCSFIIWCLSIVLGKLFGKQRAMFSRV</sequence>
<protein>
    <submittedName>
        <fullName evidence="2">Tetratricopeptide repeat protein</fullName>
    </submittedName>
</protein>
<dbReference type="InterPro" id="IPR052945">
    <property type="entry name" value="Mitotic_Regulator"/>
</dbReference>
<gene>
    <name evidence="2" type="ORF">AAIG39_11410</name>
</gene>
<name>A0ABU9V4N7_9ENTR</name>
<evidence type="ECO:0000313" key="3">
    <source>
        <dbReference type="Proteomes" id="UP001411173"/>
    </source>
</evidence>
<keyword evidence="1" id="KW-1133">Transmembrane helix</keyword>
<dbReference type="SMART" id="SM00671">
    <property type="entry name" value="SEL1"/>
    <property type="match status" value="5"/>
</dbReference>
<dbReference type="EMBL" id="JBCIVJ010000007">
    <property type="protein sequence ID" value="MEN0579615.1"/>
    <property type="molecule type" value="Genomic_DNA"/>
</dbReference>
<keyword evidence="1" id="KW-0472">Membrane</keyword>
<feature type="transmembrane region" description="Helical" evidence="1">
    <location>
        <begin position="258"/>
        <end position="275"/>
    </location>
</feature>
<evidence type="ECO:0000256" key="1">
    <source>
        <dbReference type="SAM" id="Phobius"/>
    </source>
</evidence>
<feature type="transmembrane region" description="Helical" evidence="1">
    <location>
        <begin position="281"/>
        <end position="302"/>
    </location>
</feature>
<dbReference type="InterPro" id="IPR006597">
    <property type="entry name" value="Sel1-like"/>
</dbReference>
<proteinExistence type="predicted"/>
<dbReference type="Proteomes" id="UP001411173">
    <property type="component" value="Unassembled WGS sequence"/>
</dbReference>